<dbReference type="InterPro" id="IPR032830">
    <property type="entry name" value="XPB/Ssl2_N"/>
</dbReference>
<evidence type="ECO:0000259" key="1">
    <source>
        <dbReference type="Pfam" id="PF13625"/>
    </source>
</evidence>
<dbReference type="GO" id="GO:0004386">
    <property type="term" value="F:helicase activity"/>
    <property type="evidence" value="ECO:0007669"/>
    <property type="project" value="UniProtKB-KW"/>
</dbReference>
<gene>
    <name evidence="2" type="ORF">SAMN05661091_4037</name>
</gene>
<reference evidence="2 3" key="1">
    <citation type="submission" date="2017-04" db="EMBL/GenBank/DDBJ databases">
        <authorList>
            <person name="Afonso C.L."/>
            <person name="Miller P.J."/>
            <person name="Scott M.A."/>
            <person name="Spackman E."/>
            <person name="Goraichik I."/>
            <person name="Dimitrov K.M."/>
            <person name="Suarez D.L."/>
            <person name="Swayne D.E."/>
        </authorList>
    </citation>
    <scope>NUCLEOTIDE SEQUENCE [LARGE SCALE GENOMIC DNA]</scope>
    <source>
        <strain evidence="2 3">N3/975</strain>
    </source>
</reference>
<dbReference type="EMBL" id="LT840184">
    <property type="protein sequence ID" value="SMF87966.1"/>
    <property type="molecule type" value="Genomic_DNA"/>
</dbReference>
<protein>
    <submittedName>
        <fullName evidence="2">Helicase conserved C-terminal domain-containing protein</fullName>
    </submittedName>
</protein>
<accession>A0A1X7HK02</accession>
<keyword evidence="2" id="KW-0067">ATP-binding</keyword>
<keyword evidence="2" id="KW-0347">Helicase</keyword>
<keyword evidence="2" id="KW-0378">Hydrolase</keyword>
<dbReference type="STRING" id="1313296.SAMN05661091_4037"/>
<name>A0A1X7HK02_9BACL</name>
<dbReference type="Proteomes" id="UP000192940">
    <property type="component" value="Chromosome I"/>
</dbReference>
<dbReference type="RefSeq" id="WP_208914818.1">
    <property type="nucleotide sequence ID" value="NZ_LT840184.1"/>
</dbReference>
<sequence>MMDIQDRSPRQLPTSEQNVLYRIWTAFAGQVFDEEKLLSLDIPPLIGAEVLTAFLGLRQDGWVKAVKKAWGERLYFIPSERLLFVQEAFFTPSQTLEEVSAAILSFEAKLGLALDVFNALVYGAKNGGFPLTSKGTVHKKHIQKLDEPEGLTGSDIAAIGLQYAHSDAYPPRAAVLLDLLLSLGLLSKESNALVLKEDALQEWLDLSLERMNSLLFQSIMERYGRTNPESQHLRQLLCHKGFREDVWYDVDRLLDEMTAAGIEMKERRNELYDEGKAWLRFLAGAGWADVGTSNDEHLLIRWKIPAGRFLKGEVDDRTASATGYLFIQPDYEVMVPPDTPFSVRWSLAQCAERVSDDHMSVYRLTKGSVALAADLGMSPEQVTDFIVSQALSGVPDNVAAALAQWGREVGRTSFAELTVMQCETVEEGDQIAAHPKLTEWIHRLGPLYFAVKPEHVTEIRKILTVAGLPPKRQIGGFDQTAGQWRQEEHRQAEAERTDSLYRKGDYDHFKSSGLVYSGRNEHYFQPDSEIPDKQDLFPGLAKIPVMWTRDWRSYHSTTAKQIMEQALDWKVKVELGMENKKTEFIPKRLFRNPWRVSGLIYSSDSEKPEQIELSEGGWQEMRLIVPGQS</sequence>
<organism evidence="2 3">
    <name type="scientific">Paenibacillus uliginis N3/975</name>
    <dbReference type="NCBI Taxonomy" id="1313296"/>
    <lineage>
        <taxon>Bacteria</taxon>
        <taxon>Bacillati</taxon>
        <taxon>Bacillota</taxon>
        <taxon>Bacilli</taxon>
        <taxon>Bacillales</taxon>
        <taxon>Paenibacillaceae</taxon>
        <taxon>Paenibacillus</taxon>
    </lineage>
</organism>
<evidence type="ECO:0000313" key="3">
    <source>
        <dbReference type="Proteomes" id="UP000192940"/>
    </source>
</evidence>
<keyword evidence="2" id="KW-0547">Nucleotide-binding</keyword>
<keyword evidence="3" id="KW-1185">Reference proteome</keyword>
<feature type="domain" description="Helicase XPB/Ssl2 N-terminal" evidence="1">
    <location>
        <begin position="325"/>
        <end position="439"/>
    </location>
</feature>
<proteinExistence type="predicted"/>
<dbReference type="Pfam" id="PF13625">
    <property type="entry name" value="Helicase_C_3"/>
    <property type="match status" value="1"/>
</dbReference>
<evidence type="ECO:0000313" key="2">
    <source>
        <dbReference type="EMBL" id="SMF87966.1"/>
    </source>
</evidence>
<dbReference type="AlphaFoldDB" id="A0A1X7HK02"/>